<organism evidence="2 3">
    <name type="scientific">Paludisphaera mucosa</name>
    <dbReference type="NCBI Taxonomy" id="3030827"/>
    <lineage>
        <taxon>Bacteria</taxon>
        <taxon>Pseudomonadati</taxon>
        <taxon>Planctomycetota</taxon>
        <taxon>Planctomycetia</taxon>
        <taxon>Isosphaerales</taxon>
        <taxon>Isosphaeraceae</taxon>
        <taxon>Paludisphaera</taxon>
    </lineage>
</organism>
<keyword evidence="3" id="KW-1185">Reference proteome</keyword>
<evidence type="ECO:0000313" key="3">
    <source>
        <dbReference type="Proteomes" id="UP001216907"/>
    </source>
</evidence>
<reference evidence="2 3" key="1">
    <citation type="submission" date="2023-03" db="EMBL/GenBank/DDBJ databases">
        <title>Paludisphaera mucosa sp. nov. a novel planctomycete from northern fen.</title>
        <authorList>
            <person name="Ivanova A."/>
        </authorList>
    </citation>
    <scope>NUCLEOTIDE SEQUENCE [LARGE SCALE GENOMIC DNA]</scope>
    <source>
        <strain evidence="2 3">Pla2</strain>
    </source>
</reference>
<evidence type="ECO:0000259" key="1">
    <source>
        <dbReference type="SMART" id="SM00228"/>
    </source>
</evidence>
<gene>
    <name evidence="2" type="ORF">PZE19_28130</name>
</gene>
<accession>A0ABT6FJ94</accession>
<dbReference type="SMART" id="SM00228">
    <property type="entry name" value="PDZ"/>
    <property type="match status" value="1"/>
</dbReference>
<dbReference type="InterPro" id="IPR034122">
    <property type="entry name" value="Retropepsin-like_bacterial"/>
</dbReference>
<dbReference type="EMBL" id="JARRAG010000002">
    <property type="protein sequence ID" value="MDG3007651.1"/>
    <property type="molecule type" value="Genomic_DNA"/>
</dbReference>
<sequence length="289" mass="30291">MSDERSTKRPGFFRPLIGLAAAGLAGASSWLGPAPADEPKATGPATARFSMLPSNHMVLRAMLNGKGPYRLIFDLGAPITLLSNKAAETSGTVDAKTPKSFLFSMRGEAEVAKLQVGSLTAEKLPVVVFDHPALGVLSEVLGEPIDGIIGFTFFARYRTTIDYQKDEMTFTPVDFAIRDLMKDLPDRIAGPKVARRRVLAPAGLWGLRLGEVDGGGKGVRVASVVADSPAAAAGLAAGDVVTAVDDRWTTSVHDVYAAAASVEPGRPAPVAVDRDGKTLVLTVRPADGA</sequence>
<feature type="domain" description="PDZ" evidence="1">
    <location>
        <begin position="203"/>
        <end position="276"/>
    </location>
</feature>
<dbReference type="Pfam" id="PF13650">
    <property type="entry name" value="Asp_protease_2"/>
    <property type="match status" value="1"/>
</dbReference>
<dbReference type="InterPro" id="IPR001478">
    <property type="entry name" value="PDZ"/>
</dbReference>
<dbReference type="Pfam" id="PF13180">
    <property type="entry name" value="PDZ_2"/>
    <property type="match status" value="1"/>
</dbReference>
<comment type="caution">
    <text evidence="2">The sequence shown here is derived from an EMBL/GenBank/DDBJ whole genome shotgun (WGS) entry which is preliminary data.</text>
</comment>
<dbReference type="Gene3D" id="2.40.70.10">
    <property type="entry name" value="Acid Proteases"/>
    <property type="match status" value="1"/>
</dbReference>
<protein>
    <submittedName>
        <fullName evidence="2">PDZ domain-containing protein</fullName>
    </submittedName>
</protein>
<dbReference type="Proteomes" id="UP001216907">
    <property type="component" value="Unassembled WGS sequence"/>
</dbReference>
<dbReference type="InterPro" id="IPR021109">
    <property type="entry name" value="Peptidase_aspartic_dom_sf"/>
</dbReference>
<dbReference type="RefSeq" id="WP_277863925.1">
    <property type="nucleotide sequence ID" value="NZ_JARRAG010000002.1"/>
</dbReference>
<dbReference type="Gene3D" id="2.30.42.10">
    <property type="match status" value="1"/>
</dbReference>
<name>A0ABT6FJ94_9BACT</name>
<dbReference type="CDD" id="cd05483">
    <property type="entry name" value="retropepsin_like_bacteria"/>
    <property type="match status" value="1"/>
</dbReference>
<dbReference type="SUPFAM" id="SSF50156">
    <property type="entry name" value="PDZ domain-like"/>
    <property type="match status" value="1"/>
</dbReference>
<evidence type="ECO:0000313" key="2">
    <source>
        <dbReference type="EMBL" id="MDG3007651.1"/>
    </source>
</evidence>
<proteinExistence type="predicted"/>
<dbReference type="InterPro" id="IPR036034">
    <property type="entry name" value="PDZ_sf"/>
</dbReference>